<evidence type="ECO:0000259" key="3">
    <source>
        <dbReference type="PROSITE" id="PS50013"/>
    </source>
</evidence>
<evidence type="ECO:0000313" key="5">
    <source>
        <dbReference type="Proteomes" id="UP000830375"/>
    </source>
</evidence>
<name>A0ABQ8MGJ4_LABRO</name>
<reference evidence="4 5" key="1">
    <citation type="submission" date="2022-01" db="EMBL/GenBank/DDBJ databases">
        <title>A high-quality chromosome-level genome assembly of rohu carp, Labeo rohita.</title>
        <authorList>
            <person name="Arick M.A. II"/>
            <person name="Hsu C.-Y."/>
            <person name="Magbanua Z."/>
            <person name="Pechanova O."/>
            <person name="Grover C."/>
            <person name="Miller E."/>
            <person name="Thrash A."/>
            <person name="Ezzel L."/>
            <person name="Alam S."/>
            <person name="Benzie J."/>
            <person name="Hamilton M."/>
            <person name="Karsi A."/>
            <person name="Lawrence M.L."/>
            <person name="Peterson D.G."/>
        </authorList>
    </citation>
    <scope>NUCLEOTIDE SEQUENCE [LARGE SCALE GENOMIC DNA]</scope>
    <source>
        <strain evidence="5">BAU-BD-2019</strain>
        <tissue evidence="4">Blood</tissue>
    </source>
</reference>
<keyword evidence="5" id="KW-1185">Reference proteome</keyword>
<dbReference type="PROSITE" id="PS50013">
    <property type="entry name" value="CHROMO_2"/>
    <property type="match status" value="1"/>
</dbReference>
<dbReference type="Proteomes" id="UP000830375">
    <property type="component" value="Unassembled WGS sequence"/>
</dbReference>
<comment type="caution">
    <text evidence="4">The sequence shown here is derived from an EMBL/GenBank/DDBJ whole genome shotgun (WGS) entry which is preliminary data.</text>
</comment>
<sequence length="132" mass="14767">MRHTNFSSRPDPIGAEVEPLPPEVLDQPSIYLVNEIMDSRRQGGRLEYLVDWEGYGPEERSSVTRQDILDPALLLQFHQSHPDRPAPRGRGRPQHHVRVSVAAPGGGGNVRHSPQPLPPSTSQHTRSQSPEY</sequence>
<protein>
    <recommendedName>
        <fullName evidence="3">Chromo domain-containing protein</fullName>
    </recommendedName>
</protein>
<feature type="compositionally biased region" description="Polar residues" evidence="2">
    <location>
        <begin position="120"/>
        <end position="132"/>
    </location>
</feature>
<evidence type="ECO:0000256" key="2">
    <source>
        <dbReference type="SAM" id="MobiDB-lite"/>
    </source>
</evidence>
<comment type="subcellular location">
    <subcellularLocation>
        <location evidence="1">Nucleus</location>
    </subcellularLocation>
</comment>
<dbReference type="SUPFAM" id="SSF54160">
    <property type="entry name" value="Chromo domain-like"/>
    <property type="match status" value="1"/>
</dbReference>
<dbReference type="InterPro" id="IPR016197">
    <property type="entry name" value="Chromo-like_dom_sf"/>
</dbReference>
<dbReference type="EMBL" id="JACTAM010000008">
    <property type="protein sequence ID" value="KAI2662003.1"/>
    <property type="molecule type" value="Genomic_DNA"/>
</dbReference>
<proteinExistence type="predicted"/>
<evidence type="ECO:0000256" key="1">
    <source>
        <dbReference type="ARBA" id="ARBA00004123"/>
    </source>
</evidence>
<feature type="region of interest" description="Disordered" evidence="2">
    <location>
        <begin position="79"/>
        <end position="132"/>
    </location>
</feature>
<accession>A0ABQ8MGJ4</accession>
<dbReference type="Pfam" id="PF00385">
    <property type="entry name" value="Chromo"/>
    <property type="match status" value="1"/>
</dbReference>
<dbReference type="SMART" id="SM00298">
    <property type="entry name" value="CHROMO"/>
    <property type="match status" value="1"/>
</dbReference>
<feature type="region of interest" description="Disordered" evidence="2">
    <location>
        <begin position="1"/>
        <end position="21"/>
    </location>
</feature>
<feature type="compositionally biased region" description="Basic residues" evidence="2">
    <location>
        <begin position="87"/>
        <end position="98"/>
    </location>
</feature>
<organism evidence="4 5">
    <name type="scientific">Labeo rohita</name>
    <name type="common">Indian major carp</name>
    <name type="synonym">Cyprinus rohita</name>
    <dbReference type="NCBI Taxonomy" id="84645"/>
    <lineage>
        <taxon>Eukaryota</taxon>
        <taxon>Metazoa</taxon>
        <taxon>Chordata</taxon>
        <taxon>Craniata</taxon>
        <taxon>Vertebrata</taxon>
        <taxon>Euteleostomi</taxon>
        <taxon>Actinopterygii</taxon>
        <taxon>Neopterygii</taxon>
        <taxon>Teleostei</taxon>
        <taxon>Ostariophysi</taxon>
        <taxon>Cypriniformes</taxon>
        <taxon>Cyprinidae</taxon>
        <taxon>Labeoninae</taxon>
        <taxon>Labeonini</taxon>
        <taxon>Labeo</taxon>
    </lineage>
</organism>
<feature type="domain" description="Chromo" evidence="3">
    <location>
        <begin position="31"/>
        <end position="89"/>
    </location>
</feature>
<dbReference type="Gene3D" id="2.40.50.40">
    <property type="match status" value="1"/>
</dbReference>
<dbReference type="InterPro" id="IPR000953">
    <property type="entry name" value="Chromo/chromo_shadow_dom"/>
</dbReference>
<dbReference type="InterPro" id="IPR023780">
    <property type="entry name" value="Chromo_domain"/>
</dbReference>
<evidence type="ECO:0000313" key="4">
    <source>
        <dbReference type="EMBL" id="KAI2662003.1"/>
    </source>
</evidence>
<gene>
    <name evidence="4" type="ORF">H4Q32_007728</name>
</gene>